<dbReference type="Proteomes" id="UP000552097">
    <property type="component" value="Unassembled WGS sequence"/>
</dbReference>
<organism evidence="2 3">
    <name type="scientific">Saccharothrix ecbatanensis</name>
    <dbReference type="NCBI Taxonomy" id="1105145"/>
    <lineage>
        <taxon>Bacteria</taxon>
        <taxon>Bacillati</taxon>
        <taxon>Actinomycetota</taxon>
        <taxon>Actinomycetes</taxon>
        <taxon>Pseudonocardiales</taxon>
        <taxon>Pseudonocardiaceae</taxon>
        <taxon>Saccharothrix</taxon>
    </lineage>
</organism>
<reference evidence="2 3" key="1">
    <citation type="submission" date="2020-08" db="EMBL/GenBank/DDBJ databases">
        <title>Sequencing the genomes of 1000 actinobacteria strains.</title>
        <authorList>
            <person name="Klenk H.-P."/>
        </authorList>
    </citation>
    <scope>NUCLEOTIDE SEQUENCE [LARGE SCALE GENOMIC DNA]</scope>
    <source>
        <strain evidence="2 3">DSM 45486</strain>
    </source>
</reference>
<comment type="caution">
    <text evidence="2">The sequence shown here is derived from an EMBL/GenBank/DDBJ whole genome shotgun (WGS) entry which is preliminary data.</text>
</comment>
<dbReference type="AlphaFoldDB" id="A0A7W9HEI2"/>
<protein>
    <submittedName>
        <fullName evidence="2">Uncharacterized protein</fullName>
    </submittedName>
</protein>
<sequence>MRHKNGDVGAETSGEREPWSWAATDDEVEERRRHVRRLAGHRIRAVRYYMIDYRRGDFRPESVDGGPRFIDGDAEWEDPAWRYDGFDAVDHGVEFETESGLVFSLTWDPPGDQEGIGLRNVAMLDAYLNPEVDVAIWSVGDRGDTWAPLAEAPVTDVQLHYYPWEGGLSGFWCPHITFHTATASVQVVLGDANNGTLDHSSDNIAVLHPATSPLDW</sequence>
<feature type="region of interest" description="Disordered" evidence="1">
    <location>
        <begin position="1"/>
        <end position="25"/>
    </location>
</feature>
<gene>
    <name evidence="2" type="ORF">F4560_000236</name>
</gene>
<keyword evidence="3" id="KW-1185">Reference proteome</keyword>
<evidence type="ECO:0000313" key="3">
    <source>
        <dbReference type="Proteomes" id="UP000552097"/>
    </source>
</evidence>
<evidence type="ECO:0000256" key="1">
    <source>
        <dbReference type="SAM" id="MobiDB-lite"/>
    </source>
</evidence>
<evidence type="ECO:0000313" key="2">
    <source>
        <dbReference type="EMBL" id="MBB5800468.1"/>
    </source>
</evidence>
<accession>A0A7W9HEI2</accession>
<dbReference type="RefSeq" id="WP_184914981.1">
    <property type="nucleotide sequence ID" value="NZ_JACHMO010000001.1"/>
</dbReference>
<name>A0A7W9HEI2_9PSEU</name>
<dbReference type="EMBL" id="JACHMO010000001">
    <property type="protein sequence ID" value="MBB5800468.1"/>
    <property type="molecule type" value="Genomic_DNA"/>
</dbReference>
<proteinExistence type="predicted"/>